<organism evidence="2 3">
    <name type="scientific">Macrostomum lignano</name>
    <dbReference type="NCBI Taxonomy" id="282301"/>
    <lineage>
        <taxon>Eukaryota</taxon>
        <taxon>Metazoa</taxon>
        <taxon>Spiralia</taxon>
        <taxon>Lophotrochozoa</taxon>
        <taxon>Platyhelminthes</taxon>
        <taxon>Rhabditophora</taxon>
        <taxon>Macrostomorpha</taxon>
        <taxon>Macrostomida</taxon>
        <taxon>Macrostomidae</taxon>
        <taxon>Macrostomum</taxon>
    </lineage>
</organism>
<evidence type="ECO:0000313" key="3">
    <source>
        <dbReference type="Proteomes" id="UP000215902"/>
    </source>
</evidence>
<dbReference type="CDD" id="cd00882">
    <property type="entry name" value="Ras_like_GTPase"/>
    <property type="match status" value="1"/>
</dbReference>
<dbReference type="OrthoDB" id="8954335at2759"/>
<dbReference type="InterPro" id="IPR013783">
    <property type="entry name" value="Ig-like_fold"/>
</dbReference>
<keyword evidence="3" id="KW-1185">Reference proteome</keyword>
<dbReference type="PANTHER" id="PTHR31594:SF14">
    <property type="entry name" value="FIBRONECTIN TYPE-III DOMAIN-CONTAINING PROTEIN"/>
    <property type="match status" value="1"/>
</dbReference>
<dbReference type="STRING" id="282301.A0A267G5T0"/>
<evidence type="ECO:0000313" key="2">
    <source>
        <dbReference type="EMBL" id="PAA80612.1"/>
    </source>
</evidence>
<dbReference type="CDD" id="cd00063">
    <property type="entry name" value="FN3"/>
    <property type="match status" value="1"/>
</dbReference>
<dbReference type="Gene3D" id="3.40.50.300">
    <property type="entry name" value="P-loop containing nucleotide triphosphate hydrolases"/>
    <property type="match status" value="1"/>
</dbReference>
<proteinExistence type="predicted"/>
<dbReference type="InterPro" id="IPR056072">
    <property type="entry name" value="SNTX_MACPF/CDC-like_dom"/>
</dbReference>
<dbReference type="Gene3D" id="2.60.40.10">
    <property type="entry name" value="Immunoglobulins"/>
    <property type="match status" value="1"/>
</dbReference>
<dbReference type="InterPro" id="IPR027417">
    <property type="entry name" value="P-loop_NTPase"/>
</dbReference>
<reference evidence="2 3" key="1">
    <citation type="submission" date="2017-06" db="EMBL/GenBank/DDBJ databases">
        <title>A platform for efficient transgenesis in Macrostomum lignano, a flatworm model organism for stem cell research.</title>
        <authorList>
            <person name="Berezikov E."/>
        </authorList>
    </citation>
    <scope>NUCLEOTIDE SEQUENCE [LARGE SCALE GENOMIC DNA]</scope>
    <source>
        <strain evidence="2">DV1</strain>
        <tissue evidence="2">Whole organism</tissue>
    </source>
</reference>
<dbReference type="SUPFAM" id="SSF49265">
    <property type="entry name" value="Fibronectin type III"/>
    <property type="match status" value="1"/>
</dbReference>
<sequence length="1211" mass="136376">MATDVANQSLSIPYIGGPASLGTLYDAQTGKYLTGPKLWSRKTTDEMTVTRPNVSQAISIESQSSFSDRAKKLEMSADLKLSFLCGSAEVEGSGKYLTEKLTRVNSESLVFAYKTLTEFKELHLGPEVEYPQFLDDESATHVVTGIQYGGRAFLVFEREKQESESKTGISGSFRGQVSKLKSLFEVSGQLQAEHSKNDATETESIRCRYYGDFKLEPPPLTLREAFGCVQSFKSENAGSPVQVYLTPLSKIGGKDQKLMRGISEECLNEAGNYCQLLDDIINAADDKIKELEDTPWRMQCEVLATFRDRVQAYRTRFRDQLMSILPRARQTGDVSREISELISRQKDECGASPQQLLMWLRNRERECMALQHSARVLSDNGARVLNEREKDELFVANRSDYKLLFEVQAPRSHFPQYLPQPTCAEEVGKTWIESEDYRSYRRDLDRAVRFLQQNRGSAAVAVIEGSPHDQQTVKLQIKCYKDFAWTETELPKPPTELQCSEVDENTAKFSWKAEPNASNGYVVYVLRQREADLLPYHRESTETNSITVSSLYAGTPHKAYVTAVTELGESEPSEQISFTTEPALNCSEFVLQNFCEDNPTPAQKRETFAGNIFQLRVRQIPSPECKCSQSCICPNSFEVGNRNAGGGPPKFLLLIGETGAGKSTLINGIANAFYRVQFDDNFRLKLVGQLESRHKSAAASQAHSQTAGVSVYTLFPVDTGGTEDSHRSAMDCPLTIIDTPGFGDTRGPAQDKINIKKIAKMLGEDGQYIPGMTGVLHGIGFVVKASQNRLNATQRYIFDQVLSLFGKDVKPIIYPLFTFADSEEPEALDALDEDKVPYKTYLSFNNAALYANNTESEGPEASRGESKSSQFHLKAPQWKKCNYNYQQLFEKLESSHDGVSLLSTRETLKSRRSMEVCAEKLKLSVQSDLQKLTNLAEYVKLVGSCGKFFFSSDFSKTCEVRSLEVREVKLPHDQFATNCMACRRTCHDKCSQKDSALCSVMDSSGCCIVCPKNCVLSEHRNSEYRFEEYEVAKTVTVEEIAKEYGVVMHVVPIVKMHEIKIAKLFAKQFCKTEGLLLKIKADIDATFDELSYNIVTIHKCLQSLEQMALRQYPLSVREYVDHLIEMEDTQKRPGWENRTKLLQEAKKSAEIIAAARDGQDPFESNKERILKQCEKALRVIRIRDLFGYYLCFCLEFLSYKHYKAASRKSAG</sequence>
<protein>
    <recommendedName>
        <fullName evidence="1">Fibronectin type-III domain-containing protein</fullName>
    </recommendedName>
</protein>
<name>A0A267G5T0_9PLAT</name>
<dbReference type="InterPro" id="IPR052090">
    <property type="entry name" value="Cytolytic_pore-forming_toxin"/>
</dbReference>
<dbReference type="InterPro" id="IPR003961">
    <property type="entry name" value="FN3_dom"/>
</dbReference>
<dbReference type="PROSITE" id="PS50853">
    <property type="entry name" value="FN3"/>
    <property type="match status" value="1"/>
</dbReference>
<dbReference type="EMBL" id="NIVC01000573">
    <property type="protein sequence ID" value="PAA80612.1"/>
    <property type="molecule type" value="Genomic_DNA"/>
</dbReference>
<comment type="caution">
    <text evidence="2">The sequence shown here is derived from an EMBL/GenBank/DDBJ whole genome shotgun (WGS) entry which is preliminary data.</text>
</comment>
<dbReference type="AlphaFoldDB" id="A0A267G5T0"/>
<dbReference type="PANTHER" id="PTHR31594">
    <property type="entry name" value="AIG1-TYPE G DOMAIN-CONTAINING PROTEIN"/>
    <property type="match status" value="1"/>
</dbReference>
<dbReference type="InterPro" id="IPR025662">
    <property type="entry name" value="Sigma_54_int_dom_ATP-bd_1"/>
</dbReference>
<dbReference type="SUPFAM" id="SSF52540">
    <property type="entry name" value="P-loop containing nucleoside triphosphate hydrolases"/>
    <property type="match status" value="1"/>
</dbReference>
<feature type="domain" description="Fibronectin type-III" evidence="1">
    <location>
        <begin position="493"/>
        <end position="583"/>
    </location>
</feature>
<dbReference type="PROSITE" id="PS00675">
    <property type="entry name" value="SIGMA54_INTERACT_1"/>
    <property type="match status" value="1"/>
</dbReference>
<dbReference type="Pfam" id="PF00041">
    <property type="entry name" value="fn3"/>
    <property type="match status" value="1"/>
</dbReference>
<gene>
    <name evidence="2" type="ORF">BOX15_Mlig032689g1</name>
</gene>
<accession>A0A267G5T0</accession>
<dbReference type="InterPro" id="IPR036116">
    <property type="entry name" value="FN3_sf"/>
</dbReference>
<dbReference type="Proteomes" id="UP000215902">
    <property type="component" value="Unassembled WGS sequence"/>
</dbReference>
<evidence type="ECO:0000259" key="1">
    <source>
        <dbReference type="PROSITE" id="PS50853"/>
    </source>
</evidence>
<dbReference type="SMART" id="SM00060">
    <property type="entry name" value="FN3"/>
    <property type="match status" value="1"/>
</dbReference>
<dbReference type="Pfam" id="PF24674">
    <property type="entry name" value="MACPF_SNTX"/>
    <property type="match status" value="1"/>
</dbReference>